<organism evidence="7 8">
    <name type="scientific">Pigmentiphaga humi</name>
    <dbReference type="NCBI Taxonomy" id="2478468"/>
    <lineage>
        <taxon>Bacteria</taxon>
        <taxon>Pseudomonadati</taxon>
        <taxon>Pseudomonadota</taxon>
        <taxon>Betaproteobacteria</taxon>
        <taxon>Burkholderiales</taxon>
        <taxon>Alcaligenaceae</taxon>
        <taxon>Pigmentiphaga</taxon>
    </lineage>
</organism>
<dbReference type="Pfam" id="PF04542">
    <property type="entry name" value="Sigma70_r2"/>
    <property type="match status" value="1"/>
</dbReference>
<dbReference type="NCBIfam" id="NF009180">
    <property type="entry name" value="PRK12528.1"/>
    <property type="match status" value="1"/>
</dbReference>
<dbReference type="InterPro" id="IPR013325">
    <property type="entry name" value="RNA_pol_sigma_r2"/>
</dbReference>
<evidence type="ECO:0000256" key="3">
    <source>
        <dbReference type="ARBA" id="ARBA00023082"/>
    </source>
</evidence>
<dbReference type="AlphaFoldDB" id="A0A3P4B096"/>
<dbReference type="GO" id="GO:0016987">
    <property type="term" value="F:sigma factor activity"/>
    <property type="evidence" value="ECO:0007669"/>
    <property type="project" value="UniProtKB-KW"/>
</dbReference>
<dbReference type="InterPro" id="IPR036388">
    <property type="entry name" value="WH-like_DNA-bd_sf"/>
</dbReference>
<dbReference type="InterPro" id="IPR013249">
    <property type="entry name" value="RNA_pol_sigma70_r4_t2"/>
</dbReference>
<dbReference type="InterPro" id="IPR007627">
    <property type="entry name" value="RNA_pol_sigma70_r2"/>
</dbReference>
<evidence type="ECO:0000256" key="1">
    <source>
        <dbReference type="ARBA" id="ARBA00010641"/>
    </source>
</evidence>
<evidence type="ECO:0000256" key="4">
    <source>
        <dbReference type="ARBA" id="ARBA00023163"/>
    </source>
</evidence>
<dbReference type="GO" id="GO:0006352">
    <property type="term" value="P:DNA-templated transcription initiation"/>
    <property type="evidence" value="ECO:0007669"/>
    <property type="project" value="InterPro"/>
</dbReference>
<evidence type="ECO:0000313" key="7">
    <source>
        <dbReference type="EMBL" id="VCU69150.1"/>
    </source>
</evidence>
<dbReference type="InterPro" id="IPR013324">
    <property type="entry name" value="RNA_pol_sigma_r3/r4-like"/>
</dbReference>
<feature type="domain" description="RNA polymerase sigma-70 region 2" evidence="5">
    <location>
        <begin position="6"/>
        <end position="71"/>
    </location>
</feature>
<dbReference type="Pfam" id="PF08281">
    <property type="entry name" value="Sigma70_r4_2"/>
    <property type="match status" value="1"/>
</dbReference>
<comment type="similarity">
    <text evidence="1">Belongs to the sigma-70 factor family. ECF subfamily.</text>
</comment>
<dbReference type="Gene3D" id="1.10.1740.10">
    <property type="match status" value="1"/>
</dbReference>
<dbReference type="GO" id="GO:0003677">
    <property type="term" value="F:DNA binding"/>
    <property type="evidence" value="ECO:0007669"/>
    <property type="project" value="InterPro"/>
</dbReference>
<feature type="domain" description="RNA polymerase sigma factor 70 region 4 type 2" evidence="6">
    <location>
        <begin position="102"/>
        <end position="154"/>
    </location>
</feature>
<dbReference type="InterPro" id="IPR039425">
    <property type="entry name" value="RNA_pol_sigma-70-like"/>
</dbReference>
<dbReference type="Proteomes" id="UP000277294">
    <property type="component" value="Unassembled WGS sequence"/>
</dbReference>
<dbReference type="NCBIfam" id="TIGR02937">
    <property type="entry name" value="sigma70-ECF"/>
    <property type="match status" value="1"/>
</dbReference>
<protein>
    <submittedName>
        <fullName evidence="7">Putative RNA polymerase sigma factor FecI</fullName>
    </submittedName>
</protein>
<proteinExistence type="inferred from homology"/>
<dbReference type="EMBL" id="UWPJ01000011">
    <property type="protein sequence ID" value="VCU69150.1"/>
    <property type="molecule type" value="Genomic_DNA"/>
</dbReference>
<keyword evidence="3" id="KW-0731">Sigma factor</keyword>
<accession>A0A3P4B096</accession>
<name>A0A3P4B096_9BURK</name>
<evidence type="ECO:0000259" key="6">
    <source>
        <dbReference type="Pfam" id="PF08281"/>
    </source>
</evidence>
<dbReference type="PANTHER" id="PTHR43133">
    <property type="entry name" value="RNA POLYMERASE ECF-TYPE SIGMA FACTO"/>
    <property type="match status" value="1"/>
</dbReference>
<evidence type="ECO:0000313" key="8">
    <source>
        <dbReference type="Proteomes" id="UP000277294"/>
    </source>
</evidence>
<dbReference type="SUPFAM" id="SSF88659">
    <property type="entry name" value="Sigma3 and sigma4 domains of RNA polymerase sigma factors"/>
    <property type="match status" value="1"/>
</dbReference>
<gene>
    <name evidence="7" type="primary">fecI_9</name>
    <name evidence="7" type="ORF">PIGHUM_01210</name>
</gene>
<dbReference type="Gene3D" id="1.10.10.10">
    <property type="entry name" value="Winged helix-like DNA-binding domain superfamily/Winged helix DNA-binding domain"/>
    <property type="match status" value="1"/>
</dbReference>
<dbReference type="PANTHER" id="PTHR43133:SF63">
    <property type="entry name" value="RNA POLYMERASE SIGMA FACTOR FECI-RELATED"/>
    <property type="match status" value="1"/>
</dbReference>
<evidence type="ECO:0000256" key="2">
    <source>
        <dbReference type="ARBA" id="ARBA00023015"/>
    </source>
</evidence>
<reference evidence="7 8" key="1">
    <citation type="submission" date="2018-10" db="EMBL/GenBank/DDBJ databases">
        <authorList>
            <person name="Criscuolo A."/>
        </authorList>
    </citation>
    <scope>NUCLEOTIDE SEQUENCE [LARGE SCALE GENOMIC DNA]</scope>
    <source>
        <strain evidence="7">DnA1</strain>
    </source>
</reference>
<dbReference type="CDD" id="cd06171">
    <property type="entry name" value="Sigma70_r4"/>
    <property type="match status" value="1"/>
</dbReference>
<keyword evidence="2" id="KW-0805">Transcription regulation</keyword>
<keyword evidence="4" id="KW-0804">Transcription</keyword>
<dbReference type="InterPro" id="IPR014284">
    <property type="entry name" value="RNA_pol_sigma-70_dom"/>
</dbReference>
<evidence type="ECO:0000259" key="5">
    <source>
        <dbReference type="Pfam" id="PF04542"/>
    </source>
</evidence>
<dbReference type="OrthoDB" id="9784272at2"/>
<sequence>MTIETMYRSHGSWLLARLQRKLGNSWDAADLVQNTFLKVLTSFDVAAIAEPRAVLTTVARTLWIDQLRRQALERAYLEALARQPENLVPPPEVRLIAIEALVEIDRMLDGVPLQAKQAFLMARIEGMSLGEIAAALGISLATVKRRIAQAAVRCYFGY</sequence>
<dbReference type="SUPFAM" id="SSF88946">
    <property type="entry name" value="Sigma2 domain of RNA polymerase sigma factors"/>
    <property type="match status" value="1"/>
</dbReference>
<dbReference type="RefSeq" id="WP_124078507.1">
    <property type="nucleotide sequence ID" value="NZ_UWPJ01000011.1"/>
</dbReference>
<keyword evidence="8" id="KW-1185">Reference proteome</keyword>